<dbReference type="Gene3D" id="2.30.30.140">
    <property type="match status" value="1"/>
</dbReference>
<evidence type="ECO:0000256" key="1">
    <source>
        <dbReference type="SAM" id="MobiDB-lite"/>
    </source>
</evidence>
<dbReference type="Pfam" id="PF16719">
    <property type="entry name" value="SAWADEE"/>
    <property type="match status" value="1"/>
</dbReference>
<accession>A0A8B8K135</accession>
<keyword evidence="3" id="KW-1185">Reference proteome</keyword>
<feature type="domain" description="SAWADEE" evidence="2">
    <location>
        <begin position="135"/>
        <end position="183"/>
    </location>
</feature>
<protein>
    <submittedName>
        <fullName evidence="4">Protein SAWADEE HOMEODOMAIN HOMOLOG 1-like isoform X3</fullName>
    </submittedName>
</protein>
<dbReference type="GO" id="GO:0003682">
    <property type="term" value="F:chromatin binding"/>
    <property type="evidence" value="ECO:0007669"/>
    <property type="project" value="InterPro"/>
</dbReference>
<dbReference type="GeneID" id="113850371"/>
<proteinExistence type="predicted"/>
<dbReference type="PANTHER" id="PTHR33827:SF2">
    <property type="entry name" value="PROTEIN SAWADEE HOMEODOMAIN HOMOLOG 1"/>
    <property type="match status" value="1"/>
</dbReference>
<dbReference type="InterPro" id="IPR039276">
    <property type="entry name" value="SHH1/2"/>
</dbReference>
<feature type="compositionally biased region" description="Polar residues" evidence="1">
    <location>
        <begin position="76"/>
        <end position="95"/>
    </location>
</feature>
<dbReference type="RefSeq" id="XP_027336698.1">
    <property type="nucleotide sequence ID" value="XM_027480897.1"/>
</dbReference>
<evidence type="ECO:0000313" key="4">
    <source>
        <dbReference type="RefSeq" id="XP_027336698.1"/>
    </source>
</evidence>
<dbReference type="AlphaFoldDB" id="A0A8B8K135"/>
<gene>
    <name evidence="4" type="primary">LOC113850371</name>
</gene>
<dbReference type="PANTHER" id="PTHR33827">
    <property type="entry name" value="PROTEIN SAWADEE HOMEODOMAIN HOMOLOG 2"/>
    <property type="match status" value="1"/>
</dbReference>
<evidence type="ECO:0000313" key="3">
    <source>
        <dbReference type="Proteomes" id="UP000694853"/>
    </source>
</evidence>
<reference evidence="4" key="2">
    <citation type="submission" date="2025-08" db="UniProtKB">
        <authorList>
            <consortium name="RefSeq"/>
        </authorList>
    </citation>
    <scope>IDENTIFICATION</scope>
    <source>
        <tissue evidence="4">Young leaves</tissue>
    </source>
</reference>
<reference evidence="3" key="1">
    <citation type="journal article" date="2019" name="Toxins">
        <title>Detection of Abrin-Like and Prepropulchellin-Like Toxin Genes and Transcripts Using Whole Genome Sequencing and Full-Length Transcript Sequencing of Abrus precatorius.</title>
        <authorList>
            <person name="Hovde B.T."/>
            <person name="Daligault H.E."/>
            <person name="Hanschen E.R."/>
            <person name="Kunde Y.A."/>
            <person name="Johnson M.B."/>
            <person name="Starkenburg S.R."/>
            <person name="Johnson S.L."/>
        </authorList>
    </citation>
    <scope>NUCLEOTIDE SEQUENCE [LARGE SCALE GENOMIC DNA]</scope>
</reference>
<feature type="region of interest" description="Disordered" evidence="1">
    <location>
        <begin position="76"/>
        <end position="97"/>
    </location>
</feature>
<sequence>MDKSSLNESPFPKLSLDEVLELERLYQDMGEKSLDRKFFQEIAKHFSSSSNCAAKTPLSWQQVQQWFKNKEKESQDNLSDSCNLENGHKSTSSSKVKPDVDLSDLAFEARSSKDFAWHDIAMFLNHRVMSTGELEREDYALYCDAHVVKIERRIHDPTECRCSFIVRYIHDNTEEVVRWNRLCCRPTQEESVVFPTPTCNPILNPIESLWG</sequence>
<evidence type="ECO:0000259" key="2">
    <source>
        <dbReference type="Pfam" id="PF16719"/>
    </source>
</evidence>
<name>A0A8B8K135_ABRPR</name>
<organism evidence="3 4">
    <name type="scientific">Abrus precatorius</name>
    <name type="common">Indian licorice</name>
    <name type="synonym">Glycine abrus</name>
    <dbReference type="NCBI Taxonomy" id="3816"/>
    <lineage>
        <taxon>Eukaryota</taxon>
        <taxon>Viridiplantae</taxon>
        <taxon>Streptophyta</taxon>
        <taxon>Embryophyta</taxon>
        <taxon>Tracheophyta</taxon>
        <taxon>Spermatophyta</taxon>
        <taxon>Magnoliopsida</taxon>
        <taxon>eudicotyledons</taxon>
        <taxon>Gunneridae</taxon>
        <taxon>Pentapetalae</taxon>
        <taxon>rosids</taxon>
        <taxon>fabids</taxon>
        <taxon>Fabales</taxon>
        <taxon>Fabaceae</taxon>
        <taxon>Papilionoideae</taxon>
        <taxon>50 kb inversion clade</taxon>
        <taxon>NPAAA clade</taxon>
        <taxon>indigoferoid/millettioid clade</taxon>
        <taxon>Abreae</taxon>
        <taxon>Abrus</taxon>
    </lineage>
</organism>
<dbReference type="InterPro" id="IPR032001">
    <property type="entry name" value="SAWADEE_dom"/>
</dbReference>
<dbReference type="Proteomes" id="UP000694853">
    <property type="component" value="Unplaced"/>
</dbReference>